<evidence type="ECO:0000313" key="2">
    <source>
        <dbReference type="Proteomes" id="UP000827284"/>
    </source>
</evidence>
<keyword evidence="2" id="KW-1185">Reference proteome</keyword>
<evidence type="ECO:0000313" key="1">
    <source>
        <dbReference type="EMBL" id="GJJ78105.1"/>
    </source>
</evidence>
<dbReference type="Gene3D" id="3.40.50.300">
    <property type="entry name" value="P-loop containing nucleotide triphosphate hydrolases"/>
    <property type="match status" value="1"/>
</dbReference>
<dbReference type="AlphaFoldDB" id="A0A9P3HJY6"/>
<reference evidence="1" key="2">
    <citation type="journal article" date="2022" name="Microbiol. Resour. Announc.">
        <title>Whole-Genome Sequence of Entomortierella parvispora E1425, a Mucoromycotan Fungus Associated with Burkholderiaceae-Related Endosymbiotic Bacteria.</title>
        <authorList>
            <person name="Herlambang A."/>
            <person name="Guo Y."/>
            <person name="Takashima Y."/>
            <person name="Narisawa K."/>
            <person name="Ohta H."/>
            <person name="Nishizawa T."/>
        </authorList>
    </citation>
    <scope>NUCLEOTIDE SEQUENCE</scope>
    <source>
        <strain evidence="1">E1425</strain>
    </source>
</reference>
<protein>
    <recommendedName>
        <fullName evidence="3">G domain-containing protein</fullName>
    </recommendedName>
</protein>
<accession>A0A9P3HJY6</accession>
<dbReference type="EMBL" id="BQFW01000014">
    <property type="protein sequence ID" value="GJJ78105.1"/>
    <property type="molecule type" value="Genomic_DNA"/>
</dbReference>
<sequence>MTRTPSSKSHLADFPIACNVLLIGETQAGKSTFVEAVRQYANLNHVIDRTRIGHGNVSFTTEVTCTRVETDLPSYEVTEDLEEYLQPEVINIDSLLDEKGDWEDYQERINRRRDLRLKHVAPDSSAVYHFNLFDTPGLNDTNGEDETHVNTIFRALRTLDQIHLVLVMVGPSAFTSGFRAALKCYIDVFPEFQGAIAFVHTKIDYADLHPDRKDFHSMFQEKKEILHTIMGRGSCQHFMINCDFESTKPIRANITLNTIRQILSLAPYNEPIAINKLSLHKTERMLVLDRIIINKYTAMIDAIVQTLGTKNVLQSSVLRQSYELKKLLNNLRAEKLEGEQFIAEHDTQNLVMIYENRFDEHWRLIHVNRPHSMAFPSQHLTIRKVMLLQEFTEISSEKGGKDHAFWTIDFKRASYKNGVLHAKLYTTSADKYRWAISTRKTRAVCLESEIPEAEDSLKRHNELYGSQQEDIDQLIKQNSLYTQMLSLARKDRLHPDIFAQMVDQRAYIGEVDENALSVERVYLQIVQ</sequence>
<reference evidence="1" key="1">
    <citation type="submission" date="2021-11" db="EMBL/GenBank/DDBJ databases">
        <authorList>
            <person name="Herlambang A."/>
            <person name="Guo Y."/>
            <person name="Takashima Y."/>
            <person name="Nishizawa T."/>
        </authorList>
    </citation>
    <scope>NUCLEOTIDE SEQUENCE</scope>
    <source>
        <strain evidence="1">E1425</strain>
    </source>
</reference>
<comment type="caution">
    <text evidence="1">The sequence shown here is derived from an EMBL/GenBank/DDBJ whole genome shotgun (WGS) entry which is preliminary data.</text>
</comment>
<proteinExistence type="predicted"/>
<evidence type="ECO:0008006" key="3">
    <source>
        <dbReference type="Google" id="ProtNLM"/>
    </source>
</evidence>
<name>A0A9P3HJY6_9FUNG</name>
<dbReference type="SUPFAM" id="SSF52540">
    <property type="entry name" value="P-loop containing nucleoside triphosphate hydrolases"/>
    <property type="match status" value="1"/>
</dbReference>
<organism evidence="1 2">
    <name type="scientific">Entomortierella parvispora</name>
    <dbReference type="NCBI Taxonomy" id="205924"/>
    <lineage>
        <taxon>Eukaryota</taxon>
        <taxon>Fungi</taxon>
        <taxon>Fungi incertae sedis</taxon>
        <taxon>Mucoromycota</taxon>
        <taxon>Mortierellomycotina</taxon>
        <taxon>Mortierellomycetes</taxon>
        <taxon>Mortierellales</taxon>
        <taxon>Mortierellaceae</taxon>
        <taxon>Entomortierella</taxon>
    </lineage>
</organism>
<gene>
    <name evidence="1" type="ORF">EMPS_10464</name>
</gene>
<dbReference type="InterPro" id="IPR027417">
    <property type="entry name" value="P-loop_NTPase"/>
</dbReference>
<dbReference type="Proteomes" id="UP000827284">
    <property type="component" value="Unassembled WGS sequence"/>
</dbReference>
<dbReference type="OrthoDB" id="8954335at2759"/>